<dbReference type="Proteomes" id="UP000676194">
    <property type="component" value="Chromosome"/>
</dbReference>
<accession>A0A8E6B8D1</accession>
<dbReference type="KEGG" id="tsph:KIH39_26215"/>
<dbReference type="PANTHER" id="PTHR33317:SF4">
    <property type="entry name" value="POLYNUCLEOTIDYL TRANSFERASE, RIBONUCLEASE H-LIKE SUPERFAMILY PROTEIN"/>
    <property type="match status" value="1"/>
</dbReference>
<evidence type="ECO:0000313" key="7">
    <source>
        <dbReference type="EMBL" id="QVL32285.1"/>
    </source>
</evidence>
<keyword evidence="2 5" id="KW-0690">Ribosome biogenesis</keyword>
<dbReference type="SUPFAM" id="SSF53098">
    <property type="entry name" value="Ribonuclease H-like"/>
    <property type="match status" value="1"/>
</dbReference>
<dbReference type="GO" id="GO:0016788">
    <property type="term" value="F:hydrolase activity, acting on ester bonds"/>
    <property type="evidence" value="ECO:0007669"/>
    <property type="project" value="UniProtKB-UniRule"/>
</dbReference>
<dbReference type="HAMAP" id="MF_00651">
    <property type="entry name" value="Nuclease_YqgF"/>
    <property type="match status" value="1"/>
</dbReference>
<dbReference type="PANTHER" id="PTHR33317">
    <property type="entry name" value="POLYNUCLEOTIDYL TRANSFERASE, RIBONUCLEASE H-LIKE SUPERFAMILY PROTEIN"/>
    <property type="match status" value="1"/>
</dbReference>
<dbReference type="Pfam" id="PF03652">
    <property type="entry name" value="RuvX"/>
    <property type="match status" value="1"/>
</dbReference>
<dbReference type="NCBIfam" id="TIGR00250">
    <property type="entry name" value="RNAse_H_YqgF"/>
    <property type="match status" value="1"/>
</dbReference>
<evidence type="ECO:0000256" key="2">
    <source>
        <dbReference type="ARBA" id="ARBA00022517"/>
    </source>
</evidence>
<comment type="subcellular location">
    <subcellularLocation>
        <location evidence="5">Cytoplasm</location>
    </subcellularLocation>
</comment>
<dbReference type="EC" id="3.1.-.-" evidence="5"/>
<proteinExistence type="inferred from homology"/>
<dbReference type="GO" id="GO:0005829">
    <property type="term" value="C:cytosol"/>
    <property type="evidence" value="ECO:0007669"/>
    <property type="project" value="TreeGrafter"/>
</dbReference>
<comment type="similarity">
    <text evidence="5">Belongs to the YqgF HJR family.</text>
</comment>
<keyword evidence="3 5" id="KW-0540">Nuclease</keyword>
<protein>
    <recommendedName>
        <fullName evidence="5">Putative pre-16S rRNA nuclease</fullName>
        <ecNumber evidence="5">3.1.-.-</ecNumber>
    </recommendedName>
</protein>
<keyword evidence="8" id="KW-1185">Reference proteome</keyword>
<evidence type="ECO:0000256" key="3">
    <source>
        <dbReference type="ARBA" id="ARBA00022722"/>
    </source>
</evidence>
<dbReference type="InterPro" id="IPR012337">
    <property type="entry name" value="RNaseH-like_sf"/>
</dbReference>
<feature type="domain" description="YqgF/RNase H-like" evidence="6">
    <location>
        <begin position="4"/>
        <end position="104"/>
    </location>
</feature>
<dbReference type="CDD" id="cd16964">
    <property type="entry name" value="YqgF"/>
    <property type="match status" value="1"/>
</dbReference>
<evidence type="ECO:0000259" key="6">
    <source>
        <dbReference type="SMART" id="SM00732"/>
    </source>
</evidence>
<evidence type="ECO:0000256" key="4">
    <source>
        <dbReference type="ARBA" id="ARBA00022801"/>
    </source>
</evidence>
<dbReference type="AlphaFoldDB" id="A0A8E6B8D1"/>
<dbReference type="InterPro" id="IPR037027">
    <property type="entry name" value="YqgF/RNaseH-like_dom_sf"/>
</dbReference>
<keyword evidence="1 5" id="KW-0963">Cytoplasm</keyword>
<dbReference type="Gene3D" id="3.30.420.140">
    <property type="entry name" value="YqgF/RNase H-like domain"/>
    <property type="match status" value="1"/>
</dbReference>
<evidence type="ECO:0000256" key="1">
    <source>
        <dbReference type="ARBA" id="ARBA00022490"/>
    </source>
</evidence>
<keyword evidence="4 5" id="KW-0378">Hydrolase</keyword>
<dbReference type="SMART" id="SM00732">
    <property type="entry name" value="YqgFc"/>
    <property type="match status" value="1"/>
</dbReference>
<dbReference type="GO" id="GO:0000967">
    <property type="term" value="P:rRNA 5'-end processing"/>
    <property type="evidence" value="ECO:0007669"/>
    <property type="project" value="UniProtKB-UniRule"/>
</dbReference>
<dbReference type="GO" id="GO:0004518">
    <property type="term" value="F:nuclease activity"/>
    <property type="evidence" value="ECO:0007669"/>
    <property type="project" value="UniProtKB-KW"/>
</dbReference>
<organism evidence="7 8">
    <name type="scientific">Telmatocola sphagniphila</name>
    <dbReference type="NCBI Taxonomy" id="1123043"/>
    <lineage>
        <taxon>Bacteria</taxon>
        <taxon>Pseudomonadati</taxon>
        <taxon>Planctomycetota</taxon>
        <taxon>Planctomycetia</taxon>
        <taxon>Gemmatales</taxon>
        <taxon>Gemmataceae</taxon>
    </lineage>
</organism>
<dbReference type="InterPro" id="IPR006641">
    <property type="entry name" value="YqgF/RNaseH-like_dom"/>
</dbReference>
<reference evidence="7" key="1">
    <citation type="submission" date="2021-05" db="EMBL/GenBank/DDBJ databases">
        <title>Complete genome sequence of the cellulolytic planctomycete Telmatocola sphagniphila SP2T and characterization of the first cellulase from planctomycetes.</title>
        <authorList>
            <person name="Rakitin A.L."/>
            <person name="Beletsky A.V."/>
            <person name="Naumoff D.G."/>
            <person name="Kulichevskaya I.S."/>
            <person name="Mardanov A.V."/>
            <person name="Ravin N.V."/>
            <person name="Dedysh S.N."/>
        </authorList>
    </citation>
    <scope>NUCLEOTIDE SEQUENCE</scope>
    <source>
        <strain evidence="7">SP2T</strain>
    </source>
</reference>
<comment type="function">
    <text evidence="5">Could be a nuclease involved in processing of the 5'-end of pre-16S rRNA.</text>
</comment>
<name>A0A8E6B8D1_9BACT</name>
<dbReference type="InterPro" id="IPR005227">
    <property type="entry name" value="YqgF"/>
</dbReference>
<dbReference type="EMBL" id="CP074694">
    <property type="protein sequence ID" value="QVL32285.1"/>
    <property type="molecule type" value="Genomic_DNA"/>
</dbReference>
<evidence type="ECO:0000313" key="8">
    <source>
        <dbReference type="Proteomes" id="UP000676194"/>
    </source>
</evidence>
<sequence length="150" mass="16659">MIAGRLLGMDFGTVRIGLSVCDPDKIIVSPLPKLNRSSLEADQKFLQKLLMEESIAAIVLGLPIHLSGNEGKKSLEVRAFAEWLKTFVSRPVFLWDERFSSSEADELLALRQISAKKRKELRDSLSAVVILQSFIEAGCPEDYTPRALDG</sequence>
<dbReference type="RefSeq" id="WP_213497095.1">
    <property type="nucleotide sequence ID" value="NZ_CP074694.1"/>
</dbReference>
<gene>
    <name evidence="7" type="primary">ruvX</name>
    <name evidence="7" type="ORF">KIH39_26215</name>
</gene>
<evidence type="ECO:0000256" key="5">
    <source>
        <dbReference type="HAMAP-Rule" id="MF_00651"/>
    </source>
</evidence>